<dbReference type="Proteomes" id="UP000233491">
    <property type="component" value="Unassembled WGS sequence"/>
</dbReference>
<dbReference type="PANTHER" id="PTHR36503:SF1">
    <property type="entry name" value="BLR2520 PROTEIN"/>
    <property type="match status" value="1"/>
</dbReference>
<dbReference type="InterPro" id="IPR004360">
    <property type="entry name" value="Glyas_Fos-R_dOase_dom"/>
</dbReference>
<organism evidence="2 3">
    <name type="scientific">Pleomorphomonas diazotrophica</name>
    <dbReference type="NCBI Taxonomy" id="1166257"/>
    <lineage>
        <taxon>Bacteria</taxon>
        <taxon>Pseudomonadati</taxon>
        <taxon>Pseudomonadota</taxon>
        <taxon>Alphaproteobacteria</taxon>
        <taxon>Hyphomicrobiales</taxon>
        <taxon>Pleomorphomonadaceae</taxon>
        <taxon>Pleomorphomonas</taxon>
    </lineage>
</organism>
<dbReference type="Pfam" id="PF00903">
    <property type="entry name" value="Glyoxalase"/>
    <property type="match status" value="1"/>
</dbReference>
<keyword evidence="3" id="KW-1185">Reference proteome</keyword>
<reference evidence="2 3" key="1">
    <citation type="submission" date="2017-12" db="EMBL/GenBank/DDBJ databases">
        <title>Anaerobic carbon monoxide metabolism by Pleomorphomonas carboxyditropha sp. nov., a new mesophilic hydrogenogenic carboxidotroph.</title>
        <authorList>
            <person name="Esquivel-Elizondo S."/>
            <person name="Krajmalnik-Brown R."/>
        </authorList>
    </citation>
    <scope>NUCLEOTIDE SEQUENCE [LARGE SCALE GENOMIC DNA]</scope>
    <source>
        <strain evidence="2 3">R5-392</strain>
    </source>
</reference>
<dbReference type="Gene3D" id="3.30.720.110">
    <property type="match status" value="1"/>
</dbReference>
<dbReference type="InterPro" id="IPR026275">
    <property type="entry name" value="Glyoxalase/dOase/EhpR"/>
</dbReference>
<dbReference type="PROSITE" id="PS51819">
    <property type="entry name" value="VOC"/>
    <property type="match status" value="1"/>
</dbReference>
<sequence>MVTPTYYLLHVADPERSGRFYGELFGRAPVETSPTFVLFVLDGGIKVGLWSGATVEPATGGAPGAMEIGIAMKAPAEVDAFHEGWIARGLQVFQAPTDMDFGRSFMVTDPDGHRIRIFAVTA</sequence>
<evidence type="ECO:0000313" key="3">
    <source>
        <dbReference type="Proteomes" id="UP000233491"/>
    </source>
</evidence>
<dbReference type="Gene3D" id="3.30.720.120">
    <property type="match status" value="1"/>
</dbReference>
<protein>
    <submittedName>
        <fullName evidence="2">Drug:proton antiporter</fullName>
    </submittedName>
</protein>
<accession>A0A1I4R4W6</accession>
<dbReference type="RefSeq" id="WP_101287293.1">
    <property type="nucleotide sequence ID" value="NZ_FOUQ01000001.1"/>
</dbReference>
<gene>
    <name evidence="2" type="ORF">CXZ10_02065</name>
</gene>
<evidence type="ECO:0000313" key="2">
    <source>
        <dbReference type="EMBL" id="PKR90197.1"/>
    </source>
</evidence>
<name>A0A1I4R4W6_9HYPH</name>
<evidence type="ECO:0000259" key="1">
    <source>
        <dbReference type="PROSITE" id="PS51819"/>
    </source>
</evidence>
<dbReference type="InterPro" id="IPR029068">
    <property type="entry name" value="Glyas_Bleomycin-R_OHBP_Dase"/>
</dbReference>
<dbReference type="PANTHER" id="PTHR36503">
    <property type="entry name" value="BLR2520 PROTEIN"/>
    <property type="match status" value="1"/>
</dbReference>
<dbReference type="PIRSF" id="PIRSF039020">
    <property type="entry name" value="EhpR"/>
    <property type="match status" value="1"/>
</dbReference>
<dbReference type="SUPFAM" id="SSF54593">
    <property type="entry name" value="Glyoxalase/Bleomycin resistance protein/Dihydroxybiphenyl dioxygenase"/>
    <property type="match status" value="1"/>
</dbReference>
<feature type="domain" description="VOC" evidence="1">
    <location>
        <begin position="3"/>
        <end position="120"/>
    </location>
</feature>
<dbReference type="OrthoDB" id="9806945at2"/>
<proteinExistence type="predicted"/>
<comment type="caution">
    <text evidence="2">The sequence shown here is derived from an EMBL/GenBank/DDBJ whole genome shotgun (WGS) entry which is preliminary data.</text>
</comment>
<dbReference type="EMBL" id="PJNW01000002">
    <property type="protein sequence ID" value="PKR90197.1"/>
    <property type="molecule type" value="Genomic_DNA"/>
</dbReference>
<dbReference type="AlphaFoldDB" id="A0A1I4R4W6"/>
<dbReference type="InterPro" id="IPR037523">
    <property type="entry name" value="VOC_core"/>
</dbReference>